<protein>
    <submittedName>
        <fullName evidence="2">Uncharacterized protein</fullName>
    </submittedName>
</protein>
<accession>A0A069QK24</accession>
<keyword evidence="1" id="KW-0812">Transmembrane</keyword>
<feature type="transmembrane region" description="Helical" evidence="1">
    <location>
        <begin position="121"/>
        <end position="140"/>
    </location>
</feature>
<reference evidence="2 3" key="1">
    <citation type="submission" date="2013-08" db="EMBL/GenBank/DDBJ databases">
        <authorList>
            <person name="Weinstock G."/>
            <person name="Sodergren E."/>
            <person name="Wylie T."/>
            <person name="Fulton L."/>
            <person name="Fulton R."/>
            <person name="Fronick C."/>
            <person name="O'Laughlin M."/>
            <person name="Godfrey J."/>
            <person name="Miner T."/>
            <person name="Herter B."/>
            <person name="Appelbaum E."/>
            <person name="Cordes M."/>
            <person name="Lek S."/>
            <person name="Wollam A."/>
            <person name="Pepin K.H."/>
            <person name="Palsikar V.B."/>
            <person name="Mitreva M."/>
            <person name="Wilson R.K."/>
        </authorList>
    </citation>
    <scope>NUCLEOTIDE SEQUENCE [LARGE SCALE GENOMIC DNA]</scope>
    <source>
        <strain evidence="2 3">ATCC 15930</strain>
    </source>
</reference>
<evidence type="ECO:0000313" key="3">
    <source>
        <dbReference type="Proteomes" id="UP000027442"/>
    </source>
</evidence>
<dbReference type="AlphaFoldDB" id="A0A069QK24"/>
<proteinExistence type="predicted"/>
<feature type="non-terminal residue" evidence="2">
    <location>
        <position position="1"/>
    </location>
</feature>
<evidence type="ECO:0000256" key="1">
    <source>
        <dbReference type="SAM" id="Phobius"/>
    </source>
</evidence>
<sequence length="156" mass="16512">AVFGAGVAGICSIMKGVFGMYKSALEGTVAAIGTGSILVGAGYTIGSGTSKTQEWASNKIADWSTDGEYGELEEKKKGGGGSDDTVSNLEKGVSTQPGDFRLIPAYHDEAKLMYIKMSRETMFLLIVGHIATQTILKMIWCTTGVKNGQTKIYNKG</sequence>
<comment type="caution">
    <text evidence="2">The sequence shown here is derived from an EMBL/GenBank/DDBJ whole genome shotgun (WGS) entry which is preliminary data.</text>
</comment>
<dbReference type="Proteomes" id="UP000027442">
    <property type="component" value="Unassembled WGS sequence"/>
</dbReference>
<organism evidence="2 3">
    <name type="scientific">Hoylesella loescheii DSM 19665 = JCM 12249 = ATCC 15930</name>
    <dbReference type="NCBI Taxonomy" id="1122985"/>
    <lineage>
        <taxon>Bacteria</taxon>
        <taxon>Pseudomonadati</taxon>
        <taxon>Bacteroidota</taxon>
        <taxon>Bacteroidia</taxon>
        <taxon>Bacteroidales</taxon>
        <taxon>Prevotellaceae</taxon>
        <taxon>Hoylesella</taxon>
    </lineage>
</organism>
<keyword evidence="3" id="KW-1185">Reference proteome</keyword>
<evidence type="ECO:0000313" key="2">
    <source>
        <dbReference type="EMBL" id="KDR53203.1"/>
    </source>
</evidence>
<name>A0A069QK24_HOYLO</name>
<keyword evidence="1" id="KW-0472">Membrane</keyword>
<gene>
    <name evidence="2" type="ORF">HMPREF1991_00759</name>
</gene>
<dbReference type="HOGENOM" id="CLU_1681689_0_0_10"/>
<dbReference type="PATRIC" id="fig|1122985.7.peg.786"/>
<dbReference type="EMBL" id="JNGW01000024">
    <property type="protein sequence ID" value="KDR53203.1"/>
    <property type="molecule type" value="Genomic_DNA"/>
</dbReference>
<keyword evidence="1" id="KW-1133">Transmembrane helix</keyword>